<comment type="caution">
    <text evidence="2">The sequence shown here is derived from an EMBL/GenBank/DDBJ whole genome shotgun (WGS) entry which is preliminary data.</text>
</comment>
<dbReference type="InterPro" id="IPR010131">
    <property type="entry name" value="MdtP/NodT-like"/>
</dbReference>
<dbReference type="GO" id="GO:0015562">
    <property type="term" value="F:efflux transmembrane transporter activity"/>
    <property type="evidence" value="ECO:0007669"/>
    <property type="project" value="InterPro"/>
</dbReference>
<name>A0AA37WUP4_9HYPH</name>
<accession>A0AA37WUP4</accession>
<dbReference type="PANTHER" id="PTHR30203:SF24">
    <property type="entry name" value="BLR4935 PROTEIN"/>
    <property type="match status" value="1"/>
</dbReference>
<feature type="region of interest" description="Disordered" evidence="1">
    <location>
        <begin position="1"/>
        <end position="36"/>
    </location>
</feature>
<protein>
    <submittedName>
        <fullName evidence="2">Copper tolerance protein</fullName>
    </submittedName>
</protein>
<dbReference type="Proteomes" id="UP001157440">
    <property type="component" value="Unassembled WGS sequence"/>
</dbReference>
<reference evidence="3" key="1">
    <citation type="journal article" date="2019" name="Int. J. Syst. Evol. Microbiol.">
        <title>The Global Catalogue of Microorganisms (GCM) 10K type strain sequencing project: providing services to taxonomists for standard genome sequencing and annotation.</title>
        <authorList>
            <consortium name="The Broad Institute Genomics Platform"/>
            <consortium name="The Broad Institute Genome Sequencing Center for Infectious Disease"/>
            <person name="Wu L."/>
            <person name="Ma J."/>
        </authorList>
    </citation>
    <scope>NUCLEOTIDE SEQUENCE [LARGE SCALE GENOMIC DNA]</scope>
    <source>
        <strain evidence="3">NBRC 103632</strain>
    </source>
</reference>
<evidence type="ECO:0000256" key="1">
    <source>
        <dbReference type="SAM" id="MobiDB-lite"/>
    </source>
</evidence>
<dbReference type="EMBL" id="BSPL01000023">
    <property type="protein sequence ID" value="GLS72507.1"/>
    <property type="molecule type" value="Genomic_DNA"/>
</dbReference>
<dbReference type="AlphaFoldDB" id="A0AA37WUP4"/>
<sequence>MARRCNQTGGGAGLPDMSGTTTAPGHAGTTARPPDEAVRGRFVRVAASVTGLGLALGGCASFSPDAGLSVAGGYAALELRKDIVKADDQGVAPSADARVDALLRRPLTADGAVQVALLRNRGLQAAFNDLGVSEAQYVQATLPPSPRLSITQWGLGFNTEIERAVAASVLELATLPVRAEIARQRFTADQYNAAEQVLRLGGEARRQFYRTVAANQATAFLEQALAGAESASTLAKQLGETGALNKLEQAREHAFYSELGAQLAKARVQQRAERERLTRLLGLWGRDIDFRLPNGLPPLPGRLVDGHAIEAEAMSKRADVQAARFELQSLVGQFGLNQASGFVSVFDAGFANRFSRSRTAGGEGGAPKVDKASLNGFSADLVIPIYDFGATAVRGAQESYIASANRLAERAVNARSEVREAYQRYRGQYDITRHYQTSVLPLRRTIQDQALLQYSGMLLDVTTLIVDARARILSNIQAIEAQRDFWIAATDLKAATVGGGFSGGNFGGEAAGGTPGTSLAVATPGG</sequence>
<evidence type="ECO:0000313" key="2">
    <source>
        <dbReference type="EMBL" id="GLS72507.1"/>
    </source>
</evidence>
<dbReference type="PANTHER" id="PTHR30203">
    <property type="entry name" value="OUTER MEMBRANE CATION EFFLUX PROTEIN"/>
    <property type="match status" value="1"/>
</dbReference>
<organism evidence="2 3">
    <name type="scientific">Methylobacterium tardum</name>
    <dbReference type="NCBI Taxonomy" id="374432"/>
    <lineage>
        <taxon>Bacteria</taxon>
        <taxon>Pseudomonadati</taxon>
        <taxon>Pseudomonadota</taxon>
        <taxon>Alphaproteobacteria</taxon>
        <taxon>Hyphomicrobiales</taxon>
        <taxon>Methylobacteriaceae</taxon>
        <taxon>Methylobacterium</taxon>
    </lineage>
</organism>
<keyword evidence="3" id="KW-1185">Reference proteome</keyword>
<feature type="compositionally biased region" description="Low complexity" evidence="1">
    <location>
        <begin position="19"/>
        <end position="32"/>
    </location>
</feature>
<evidence type="ECO:0000313" key="3">
    <source>
        <dbReference type="Proteomes" id="UP001157440"/>
    </source>
</evidence>
<proteinExistence type="predicted"/>
<dbReference type="Gene3D" id="1.20.1600.10">
    <property type="entry name" value="Outer membrane efflux proteins (OEP)"/>
    <property type="match status" value="1"/>
</dbReference>
<dbReference type="SUPFAM" id="SSF56954">
    <property type="entry name" value="Outer membrane efflux proteins (OEP)"/>
    <property type="match status" value="1"/>
</dbReference>
<gene>
    <name evidence="2" type="primary">copB</name>
    <name evidence="2" type="ORF">GCM10007890_45220</name>
</gene>